<dbReference type="GO" id="GO:0051731">
    <property type="term" value="F:polynucleotide 5'-hydroxyl-kinase activity"/>
    <property type="evidence" value="ECO:0007669"/>
    <property type="project" value="InterPro"/>
</dbReference>
<evidence type="ECO:0000313" key="13">
    <source>
        <dbReference type="Proteomes" id="UP000000707"/>
    </source>
</evidence>
<name>G3AXV2_CANTC</name>
<dbReference type="InterPro" id="IPR038238">
    <property type="entry name" value="Clp1_C_sf"/>
</dbReference>
<feature type="binding site" evidence="8">
    <location>
        <begin position="155"/>
        <end position="160"/>
    </location>
    <ligand>
        <name>ATP</name>
        <dbReference type="ChEBI" id="CHEBI:30616"/>
    </ligand>
</feature>
<dbReference type="InterPro" id="IPR045116">
    <property type="entry name" value="Clp1/Grc3"/>
</dbReference>
<feature type="binding site" evidence="8">
    <location>
        <position position="68"/>
    </location>
    <ligand>
        <name>ATP</name>
        <dbReference type="ChEBI" id="CHEBI:30616"/>
    </ligand>
</feature>
<evidence type="ECO:0000256" key="3">
    <source>
        <dbReference type="ARBA" id="ARBA00019824"/>
    </source>
</evidence>
<dbReference type="GO" id="GO:0005524">
    <property type="term" value="F:ATP binding"/>
    <property type="evidence" value="ECO:0007669"/>
    <property type="project" value="UniProtKB-UniRule"/>
</dbReference>
<organism evidence="13">
    <name type="scientific">Candida tenuis (strain ATCC 10573 / BCRC 21748 / CBS 615 / JCM 9827 / NBRC 10315 / NRRL Y-1498 / VKM Y-70)</name>
    <name type="common">Yeast</name>
    <name type="synonym">Yamadazyma tenuis</name>
    <dbReference type="NCBI Taxonomy" id="590646"/>
    <lineage>
        <taxon>Eukaryota</taxon>
        <taxon>Fungi</taxon>
        <taxon>Dikarya</taxon>
        <taxon>Ascomycota</taxon>
        <taxon>Saccharomycotina</taxon>
        <taxon>Pichiomycetes</taxon>
        <taxon>Debaryomycetaceae</taxon>
        <taxon>Yamadazyma</taxon>
    </lineage>
</organism>
<dbReference type="OrthoDB" id="258143at2759"/>
<feature type="binding site" evidence="8">
    <location>
        <position position="29"/>
    </location>
    <ligand>
        <name>ATP</name>
        <dbReference type="ChEBI" id="CHEBI:30616"/>
    </ligand>
</feature>
<keyword evidence="7 8" id="KW-0539">Nucleus</keyword>
<evidence type="ECO:0000256" key="1">
    <source>
        <dbReference type="ARBA" id="ARBA00004123"/>
    </source>
</evidence>
<dbReference type="Gene3D" id="3.40.50.300">
    <property type="entry name" value="P-loop containing nucleotide triphosphate hydrolases"/>
    <property type="match status" value="1"/>
</dbReference>
<dbReference type="PANTHER" id="PTHR12755:SF6">
    <property type="entry name" value="POLYRIBONUCLEOTIDE 5'-HYDROXYL-KINASE CLP1"/>
    <property type="match status" value="1"/>
</dbReference>
<evidence type="ECO:0000256" key="5">
    <source>
        <dbReference type="ARBA" id="ARBA00022741"/>
    </source>
</evidence>
<dbReference type="GO" id="GO:0031124">
    <property type="term" value="P:mRNA 3'-end processing"/>
    <property type="evidence" value="ECO:0007669"/>
    <property type="project" value="UniProtKB-UniRule"/>
</dbReference>
<comment type="similarity">
    <text evidence="8">Belongs to the Clp1 family. Clp1 subfamily.</text>
</comment>
<evidence type="ECO:0000256" key="4">
    <source>
        <dbReference type="ARBA" id="ARBA00022664"/>
    </source>
</evidence>
<sequence>MELIPGFNRPDADVESNLPITITIPENHEWRFEVPFKLSLSLKILDGIAEIFGTELPINTDLSFSGVKYSVYAPLPQGCKLQYTLKINKEQSNTTNEPASISEYISSDTLSMKQVVNLHFYLEKKRQEATDRNLVNQHSVNQTPAPKVLLLGPKFSGKSTVAKILCSYGFKMDRCPILVNLNPRDGVFAMPGALTATPISDNFDLEAVGGYGGSTTSGTTYHNPKQPLVKNYGFEDFAANLDLYRHHISKLGVATMSRLEEDIAVKNSGVIIDTPALTIKDIRLIEDIVSDFEVDHIVVIGNEKLSIDLQKKFVHKVSNNSLCIIKLSKSEGVVELDESYIRKCQEETIKQYFNGYFRNPLSPFKTEITISDFVFYQPVDSSEFNSSLLFAPSGDSFAPDATEETEKKEDTLDKYYKKIDDFSANNLENLVLAVTQLPATNKSPNDLLDACILGYVHVSKYEESKGRLKVLLPVPGAFPRNILIATKIGYTE</sequence>
<dbReference type="InterPro" id="IPR027417">
    <property type="entry name" value="P-loop_NTPase"/>
</dbReference>
<feature type="domain" description="Clp1 P-loop" evidence="11">
    <location>
        <begin position="152"/>
        <end position="355"/>
    </location>
</feature>
<dbReference type="Pfam" id="PF16573">
    <property type="entry name" value="CLP1_N"/>
    <property type="match status" value="1"/>
</dbReference>
<keyword evidence="4 8" id="KW-0507">mRNA processing</keyword>
<comment type="function">
    <text evidence="8">Required for endonucleolytic cleavage during polyadenylation-dependent pre-mRNA 3'-end formation.</text>
</comment>
<dbReference type="GO" id="GO:0005849">
    <property type="term" value="C:mRNA cleavage factor complex"/>
    <property type="evidence" value="ECO:0007669"/>
    <property type="project" value="UniProtKB-UniRule"/>
</dbReference>
<evidence type="ECO:0000256" key="6">
    <source>
        <dbReference type="ARBA" id="ARBA00022840"/>
    </source>
</evidence>
<feature type="domain" description="Clp1 C-terminal" evidence="9">
    <location>
        <begin position="361"/>
        <end position="492"/>
    </location>
</feature>
<dbReference type="Gene3D" id="2.40.30.330">
    <property type="entry name" value="Pre-mRNA cleavage complex subunit Clp1, C-terminal domain"/>
    <property type="match status" value="1"/>
</dbReference>
<keyword evidence="5 8" id="KW-0547">Nucleotide-binding</keyword>
<evidence type="ECO:0000313" key="12">
    <source>
        <dbReference type="EMBL" id="EGV66141.1"/>
    </source>
</evidence>
<dbReference type="InterPro" id="IPR032324">
    <property type="entry name" value="Clp1_N"/>
</dbReference>
<comment type="subcellular location">
    <subcellularLocation>
        <location evidence="1 8">Nucleus</location>
    </subcellularLocation>
</comment>
<reference evidence="12 13" key="1">
    <citation type="journal article" date="2011" name="Proc. Natl. Acad. Sci. U.S.A.">
        <title>Comparative genomics of xylose-fermenting fungi for enhanced biofuel production.</title>
        <authorList>
            <person name="Wohlbach D.J."/>
            <person name="Kuo A."/>
            <person name="Sato T.K."/>
            <person name="Potts K.M."/>
            <person name="Salamov A.A."/>
            <person name="LaButti K.M."/>
            <person name="Sun H."/>
            <person name="Clum A."/>
            <person name="Pangilinan J.L."/>
            <person name="Lindquist E.A."/>
            <person name="Lucas S."/>
            <person name="Lapidus A."/>
            <person name="Jin M."/>
            <person name="Gunawan C."/>
            <person name="Balan V."/>
            <person name="Dale B.E."/>
            <person name="Jeffries T.W."/>
            <person name="Zinkel R."/>
            <person name="Barry K.W."/>
            <person name="Grigoriev I.V."/>
            <person name="Gasch A.P."/>
        </authorList>
    </citation>
    <scope>NUCLEOTIDE SEQUENCE [LARGE SCALE GENOMIC DNA]</scope>
    <source>
        <strain evidence="13">ATCC 10573 / BCRC 21748 / CBS 615 / JCM 9827 / NBRC 10315 / NRRL Y-1498 / VKM Y-70</strain>
    </source>
</reference>
<keyword evidence="13" id="KW-1185">Reference proteome</keyword>
<comment type="subunit">
    <text evidence="8">Component of a pre-mRNA cleavage factor complex. Interacts directly with PCF11.</text>
</comment>
<dbReference type="Proteomes" id="UP000000707">
    <property type="component" value="Unassembled WGS sequence"/>
</dbReference>
<dbReference type="eggNOG" id="KOG2749">
    <property type="taxonomic scope" value="Eukaryota"/>
</dbReference>
<evidence type="ECO:0000259" key="10">
    <source>
        <dbReference type="Pfam" id="PF16573"/>
    </source>
</evidence>
<evidence type="ECO:0000256" key="7">
    <source>
        <dbReference type="ARBA" id="ARBA00023242"/>
    </source>
</evidence>
<dbReference type="Gene3D" id="2.60.120.1030">
    <property type="entry name" value="Clp1, DNA binding domain"/>
    <property type="match status" value="1"/>
</dbReference>
<gene>
    <name evidence="8" type="primary">CLP1</name>
    <name evidence="12" type="ORF">CANTEDRAFT_112565</name>
</gene>
<feature type="domain" description="Clp1 N-terminal" evidence="10">
    <location>
        <begin position="23"/>
        <end position="129"/>
    </location>
</feature>
<evidence type="ECO:0000259" key="9">
    <source>
        <dbReference type="Pfam" id="PF06807"/>
    </source>
</evidence>
<dbReference type="AlphaFoldDB" id="G3AXV2"/>
<dbReference type="PANTHER" id="PTHR12755">
    <property type="entry name" value="CLEAVAGE/POLYADENYLATION FACTOR IA SUBUNIT CLP1P"/>
    <property type="match status" value="1"/>
</dbReference>
<dbReference type="STRING" id="590646.G3AXV2"/>
<protein>
    <recommendedName>
        <fullName evidence="3">Polynucleotide 5'-hydroxyl-kinase GRC3</fullName>
    </recommendedName>
    <alternativeName>
        <fullName evidence="2">Polynucleotide 5'-hydroxyl-kinase grc3</fullName>
    </alternativeName>
</protein>
<dbReference type="InterPro" id="IPR038239">
    <property type="entry name" value="Clp1_N_sf"/>
</dbReference>
<dbReference type="HAMAP" id="MF_03035">
    <property type="entry name" value="Clp1"/>
    <property type="match status" value="1"/>
</dbReference>
<dbReference type="InterPro" id="IPR028606">
    <property type="entry name" value="Clp1"/>
</dbReference>
<dbReference type="GeneID" id="18246584"/>
<evidence type="ECO:0000256" key="8">
    <source>
        <dbReference type="HAMAP-Rule" id="MF_03035"/>
    </source>
</evidence>
<dbReference type="Pfam" id="PF06807">
    <property type="entry name" value="Clp1"/>
    <property type="match status" value="1"/>
</dbReference>
<dbReference type="EMBL" id="GL996512">
    <property type="protein sequence ID" value="EGV66141.1"/>
    <property type="molecule type" value="Genomic_DNA"/>
</dbReference>
<dbReference type="Pfam" id="PF16575">
    <property type="entry name" value="CLP1_P"/>
    <property type="match status" value="1"/>
</dbReference>
<keyword evidence="6 8" id="KW-0067">ATP-binding</keyword>
<dbReference type="RefSeq" id="XP_006684715.1">
    <property type="nucleotide sequence ID" value="XM_006684652.1"/>
</dbReference>
<dbReference type="GO" id="GO:0006388">
    <property type="term" value="P:tRNA splicing, via endonucleolytic cleavage and ligation"/>
    <property type="evidence" value="ECO:0007669"/>
    <property type="project" value="TreeGrafter"/>
</dbReference>
<dbReference type="InterPro" id="IPR032319">
    <property type="entry name" value="CLP1_P"/>
</dbReference>
<dbReference type="InterPro" id="IPR010655">
    <property type="entry name" value="Clp1_C"/>
</dbReference>
<dbReference type="KEGG" id="cten:18246584"/>
<accession>G3AXV2</accession>
<evidence type="ECO:0000256" key="2">
    <source>
        <dbReference type="ARBA" id="ARBA00018706"/>
    </source>
</evidence>
<proteinExistence type="inferred from homology"/>
<evidence type="ECO:0000259" key="11">
    <source>
        <dbReference type="Pfam" id="PF16575"/>
    </source>
</evidence>